<feature type="compositionally biased region" description="Polar residues" evidence="5">
    <location>
        <begin position="1135"/>
        <end position="1153"/>
    </location>
</feature>
<dbReference type="EMBL" id="OU898282">
    <property type="protein sequence ID" value="CAG9837428.1"/>
    <property type="molecule type" value="Genomic_DNA"/>
</dbReference>
<feature type="compositionally biased region" description="Basic and acidic residues" evidence="5">
    <location>
        <begin position="621"/>
        <end position="674"/>
    </location>
</feature>
<dbReference type="Pfam" id="PF16794">
    <property type="entry name" value="fn3_4"/>
    <property type="match status" value="1"/>
</dbReference>
<feature type="compositionally biased region" description="Pro residues" evidence="5">
    <location>
        <begin position="1380"/>
        <end position="1389"/>
    </location>
</feature>
<evidence type="ECO:0000256" key="2">
    <source>
        <dbReference type="ARBA" id="ARBA00023125"/>
    </source>
</evidence>
<dbReference type="Pfam" id="PF03221">
    <property type="entry name" value="HTH_Tnp_Tc5"/>
    <property type="match status" value="1"/>
</dbReference>
<gene>
    <name evidence="7" type="ORF">DIABBA_LOCUS10411</name>
</gene>
<keyword evidence="2" id="KW-0238">DNA-binding</keyword>
<dbReference type="SUPFAM" id="SSF46689">
    <property type="entry name" value="Homeodomain-like"/>
    <property type="match status" value="2"/>
</dbReference>
<evidence type="ECO:0000259" key="6">
    <source>
        <dbReference type="PROSITE" id="PS51253"/>
    </source>
</evidence>
<dbReference type="GO" id="GO:0003677">
    <property type="term" value="F:DNA binding"/>
    <property type="evidence" value="ECO:0007669"/>
    <property type="project" value="UniProtKB-KW"/>
</dbReference>
<accession>A0A9N9XI91</accession>
<dbReference type="OrthoDB" id="2434995at2759"/>
<evidence type="ECO:0000256" key="3">
    <source>
        <dbReference type="ARBA" id="ARBA00023242"/>
    </source>
</evidence>
<dbReference type="InterPro" id="IPR006600">
    <property type="entry name" value="HTH_CenpB_DNA-bd_dom"/>
</dbReference>
<feature type="compositionally biased region" description="Polar residues" evidence="5">
    <location>
        <begin position="888"/>
        <end position="898"/>
    </location>
</feature>
<evidence type="ECO:0000313" key="7">
    <source>
        <dbReference type="EMBL" id="CAG9837428.1"/>
    </source>
</evidence>
<dbReference type="InterPro" id="IPR007889">
    <property type="entry name" value="HTH_Psq"/>
</dbReference>
<feature type="region of interest" description="Disordered" evidence="5">
    <location>
        <begin position="1101"/>
        <end position="1183"/>
    </location>
</feature>
<feature type="compositionally biased region" description="Low complexity" evidence="5">
    <location>
        <begin position="1170"/>
        <end position="1183"/>
    </location>
</feature>
<feature type="region of interest" description="Disordered" evidence="5">
    <location>
        <begin position="588"/>
        <end position="775"/>
    </location>
</feature>
<feature type="domain" description="HTH CENPB-type" evidence="6">
    <location>
        <begin position="60"/>
        <end position="131"/>
    </location>
</feature>
<keyword evidence="8" id="KW-1185">Reference proteome</keyword>
<feature type="compositionally biased region" description="Basic and acidic residues" evidence="5">
    <location>
        <begin position="600"/>
        <end position="613"/>
    </location>
</feature>
<evidence type="ECO:0000256" key="5">
    <source>
        <dbReference type="SAM" id="MobiDB-lite"/>
    </source>
</evidence>
<dbReference type="PROSITE" id="PS51253">
    <property type="entry name" value="HTH_CENPB"/>
    <property type="match status" value="1"/>
</dbReference>
<dbReference type="Gene3D" id="1.10.10.60">
    <property type="entry name" value="Homeodomain-like"/>
    <property type="match status" value="2"/>
</dbReference>
<feature type="compositionally biased region" description="Basic and acidic residues" evidence="5">
    <location>
        <begin position="899"/>
        <end position="920"/>
    </location>
</feature>
<comment type="subcellular location">
    <subcellularLocation>
        <location evidence="1">Nucleus</location>
    </subcellularLocation>
</comment>
<feature type="compositionally biased region" description="Basic and acidic residues" evidence="5">
    <location>
        <begin position="453"/>
        <end position="469"/>
    </location>
</feature>
<evidence type="ECO:0000313" key="8">
    <source>
        <dbReference type="Proteomes" id="UP001153709"/>
    </source>
</evidence>
<feature type="compositionally biased region" description="Basic and acidic residues" evidence="5">
    <location>
        <begin position="681"/>
        <end position="737"/>
    </location>
</feature>
<feature type="compositionally biased region" description="Basic and acidic residues" evidence="5">
    <location>
        <begin position="302"/>
        <end position="313"/>
    </location>
</feature>
<reference evidence="7" key="1">
    <citation type="submission" date="2022-01" db="EMBL/GenBank/DDBJ databases">
        <authorList>
            <person name="King R."/>
        </authorList>
    </citation>
    <scope>NUCLEOTIDE SEQUENCE</scope>
</reference>
<feature type="region of interest" description="Disordered" evidence="5">
    <location>
        <begin position="800"/>
        <end position="984"/>
    </location>
</feature>
<proteinExistence type="predicted"/>
<feature type="region of interest" description="Disordered" evidence="5">
    <location>
        <begin position="294"/>
        <end position="329"/>
    </location>
</feature>
<dbReference type="InterPro" id="IPR056565">
    <property type="entry name" value="Fn3_ATF7IP"/>
</dbReference>
<feature type="region of interest" description="Disordered" evidence="5">
    <location>
        <begin position="542"/>
        <end position="564"/>
    </location>
</feature>
<protein>
    <recommendedName>
        <fullName evidence="6">HTH CENPB-type domain-containing protein</fullName>
    </recommendedName>
</protein>
<name>A0A9N9XI91_DIABA</name>
<feature type="region of interest" description="Disordered" evidence="5">
    <location>
        <begin position="442"/>
        <end position="497"/>
    </location>
</feature>
<dbReference type="Pfam" id="PF04218">
    <property type="entry name" value="CENP-B_N"/>
    <property type="match status" value="1"/>
</dbReference>
<keyword evidence="4" id="KW-0175">Coiled coil</keyword>
<dbReference type="GO" id="GO:0003712">
    <property type="term" value="F:transcription coregulator activity"/>
    <property type="evidence" value="ECO:0007669"/>
    <property type="project" value="TreeGrafter"/>
</dbReference>
<evidence type="ECO:0000256" key="1">
    <source>
        <dbReference type="ARBA" id="ARBA00004123"/>
    </source>
</evidence>
<dbReference type="GO" id="GO:0005667">
    <property type="term" value="C:transcription regulator complex"/>
    <property type="evidence" value="ECO:0007669"/>
    <property type="project" value="TreeGrafter"/>
</dbReference>
<sequence length="1498" mass="167112">MFSKRRKVLSVEEKLSITRAIETGEKQSDVVRRTGLSQSTVATIWKDRKKWLEAEMEGDSRKKLRKPQHEDLDRAMLQWFQQQRMSLIPLSGAAIRTKADFYATELGIENFKASEGWLNKWKLRHNINYGQISGVTRFQCRRSLQICKVVKSRAMESAMEQCEAKPLSSTLKMFDTFKSQEDDKESDEESFHLPLLGCDDDAENGMEISELNDEDEDAILNKFDTRDEGMDVDECSNKEDSDVSKNNVVELEVKLSEEETKLDGIDNLNKDNRIDDLTKDNELLGNNEILEEKITENIPDDTDTKIENEKNETESGCEEDSKEANIDNSKLECNEITEVNKDIKENSIEYGVETENKETCSEDPSPSNDNGLEDKENDLEDNDNDDHVENNDENQYLDTNNLREGSDNKSDNDQNIDAATIIEDEDSENTIDQVNECIPQADTILDQEPSNDNDQKSDVTEKSENKSENDQDANTDAATMIEDNDSEMSTDQANGCISNENNVLDQELINDITEDDKIENLDKQEENINEIDDDLCILEDENESSKDNNLNCPIEESQSDLTEHEKVTEENATEITSTHSSVKEIVEESNKMDETIDNIHSTKEIVEENKMDETNDSTRSSVKEIVEENKMDETDDSTRSSMKKIVEENKMDETDDSTHSSVKEIVEENSKPDETDNDTLVSKDLDDADKKIDHLVDNDTHTKDDQISDSSKDDQVSDSIKDDQVSDSKESKDEHQLSSDNNADSNKEISTETVDSKAEEEEAESNKDEGESLLDISVIRDVDEDNASAIREIAMIQLQTIENDEQEEAVDNDLEEMEVDQDDNLASSDKEENIEFDEGNTNSCDQDMSNADMISVNTSDSENKENEATENEQSETESHLLSADDLSEMNSNDNSILDTDTKTESTLDETLKGDINEPTEKIPSTVEEPTESTPVGKRPLPDSDNDNETGATKKLKRSENDPVPEKEKSKDKTKAKPGEEKKRKIKTLTAFEKYMKEKNLGEETLTRSDLEQFCLQKICEAIIHKSDAGELHQIILRQAQIIDNLRKEVQQISKQAKDLDIVHKKLMNDIRIHGTSKPLVPLKITRSVGLQVKLNVSEDPNKRKSFTVPAATNKPPTTTPNTAASNAIRPRIVQKPNNVQGAQTPTTPVTQRKTPPATAPILSQALQTRPSPTAATPTSPATAKRVVPLRIKPSEAQKPSAPGVIDLTDEDEKTAKPVATNNVQQKPINTKLGTSVKLISKNVNLIQKKSPAQVTKVKSATKINTNQQKTVAVGNSPVTKVAPPRGVTPQTVRVSSAQMKNSINLPAGVVTSPATTQIMYVLPQGGVGNNTNTNGPKALLVNFPNGVITSALNGSAVSVIPSKTTSNSQLRPVLPRKHPAPLPHTPPPANSSSVKPLLPKPHLTIKKTDTGLMLQWKMPYNLDSYEAIASYQLYAYQETSAPPSTDMWRKVGDIKALALPMACTLTQFVDKNKYYFAVRPVDVLKRIGLFSDPEEIIL</sequence>
<dbReference type="SMART" id="SM00674">
    <property type="entry name" value="CENPB"/>
    <property type="match status" value="1"/>
</dbReference>
<feature type="compositionally biased region" description="Basic and acidic residues" evidence="5">
    <location>
        <begin position="957"/>
        <end position="982"/>
    </location>
</feature>
<feature type="compositionally biased region" description="Low complexity" evidence="5">
    <location>
        <begin position="1109"/>
        <end position="1127"/>
    </location>
</feature>
<dbReference type="GO" id="GO:0006355">
    <property type="term" value="P:regulation of DNA-templated transcription"/>
    <property type="evidence" value="ECO:0007669"/>
    <property type="project" value="TreeGrafter"/>
</dbReference>
<dbReference type="PANTHER" id="PTHR23210">
    <property type="entry name" value="ACTIVATING TRANSCRIPTION FACTOR 7 INTERACTING PROTEIN"/>
    <property type="match status" value="1"/>
</dbReference>
<feature type="compositionally biased region" description="Acidic residues" evidence="5">
    <location>
        <begin position="375"/>
        <end position="384"/>
    </location>
</feature>
<feature type="compositionally biased region" description="Basic and acidic residues" evidence="5">
    <location>
        <begin position="745"/>
        <end position="757"/>
    </location>
</feature>
<dbReference type="InterPro" id="IPR026085">
    <property type="entry name" value="ATF7-int"/>
</dbReference>
<keyword evidence="3" id="KW-0539">Nucleus</keyword>
<dbReference type="InterPro" id="IPR009057">
    <property type="entry name" value="Homeodomain-like_sf"/>
</dbReference>
<dbReference type="Proteomes" id="UP001153709">
    <property type="component" value="Chromosome 7"/>
</dbReference>
<feature type="region of interest" description="Disordered" evidence="5">
    <location>
        <begin position="1362"/>
        <end position="1399"/>
    </location>
</feature>
<feature type="region of interest" description="Disordered" evidence="5">
    <location>
        <begin position="353"/>
        <end position="415"/>
    </location>
</feature>
<dbReference type="GO" id="GO:0005634">
    <property type="term" value="C:nucleus"/>
    <property type="evidence" value="ECO:0007669"/>
    <property type="project" value="UniProtKB-SubCell"/>
</dbReference>
<feature type="coiled-coil region" evidence="4">
    <location>
        <begin position="1035"/>
        <end position="1062"/>
    </location>
</feature>
<evidence type="ECO:0000256" key="4">
    <source>
        <dbReference type="SAM" id="Coils"/>
    </source>
</evidence>
<feature type="compositionally biased region" description="Polar residues" evidence="5">
    <location>
        <begin position="839"/>
        <end position="849"/>
    </location>
</feature>
<feature type="compositionally biased region" description="Acidic residues" evidence="5">
    <location>
        <begin position="802"/>
        <end position="823"/>
    </location>
</feature>
<dbReference type="PANTHER" id="PTHR23210:SF26">
    <property type="entry name" value="ACTIVATING TRANSCRIPTION FACTOR 7-INTERACTING PROTEIN 1"/>
    <property type="match status" value="1"/>
</dbReference>
<organism evidence="7 8">
    <name type="scientific">Diabrotica balteata</name>
    <name type="common">Banded cucumber beetle</name>
    <dbReference type="NCBI Taxonomy" id="107213"/>
    <lineage>
        <taxon>Eukaryota</taxon>
        <taxon>Metazoa</taxon>
        <taxon>Ecdysozoa</taxon>
        <taxon>Arthropoda</taxon>
        <taxon>Hexapoda</taxon>
        <taxon>Insecta</taxon>
        <taxon>Pterygota</taxon>
        <taxon>Neoptera</taxon>
        <taxon>Endopterygota</taxon>
        <taxon>Coleoptera</taxon>
        <taxon>Polyphaga</taxon>
        <taxon>Cucujiformia</taxon>
        <taxon>Chrysomeloidea</taxon>
        <taxon>Chrysomelidae</taxon>
        <taxon>Galerucinae</taxon>
        <taxon>Diabroticina</taxon>
        <taxon>Diabroticites</taxon>
        <taxon>Diabrotica</taxon>
    </lineage>
</organism>